<organism evidence="1 2">
    <name type="scientific">Afipia massiliensis</name>
    <dbReference type="NCBI Taxonomy" id="211460"/>
    <lineage>
        <taxon>Bacteria</taxon>
        <taxon>Pseudomonadati</taxon>
        <taxon>Pseudomonadota</taxon>
        <taxon>Alphaproteobacteria</taxon>
        <taxon>Hyphomicrobiales</taxon>
        <taxon>Nitrobacteraceae</taxon>
        <taxon>Afipia</taxon>
    </lineage>
</organism>
<evidence type="ECO:0000313" key="2">
    <source>
        <dbReference type="Proteomes" id="UP000521227"/>
    </source>
</evidence>
<dbReference type="RefSeq" id="WP_184082887.1">
    <property type="nucleotide sequence ID" value="NZ_JACHIJ010000002.1"/>
</dbReference>
<dbReference type="EMBL" id="JACHIJ010000002">
    <property type="protein sequence ID" value="MBB5051098.1"/>
    <property type="molecule type" value="Genomic_DNA"/>
</dbReference>
<name>A0A840MZF7_9BRAD</name>
<dbReference type="Proteomes" id="UP000521227">
    <property type="component" value="Unassembled WGS sequence"/>
</dbReference>
<sequence length="69" mass="8207">MSRRNKNQLRLPIRRYSVRADSFEADIQAATPAAAKYELFKRLREAGYFKGDDFREFVRRSPTARELLR</sequence>
<reference evidence="1 2" key="1">
    <citation type="submission" date="2020-08" db="EMBL/GenBank/DDBJ databases">
        <title>Genomic Encyclopedia of Type Strains, Phase IV (KMG-IV): sequencing the most valuable type-strain genomes for metagenomic binning, comparative biology and taxonomic classification.</title>
        <authorList>
            <person name="Goeker M."/>
        </authorList>
    </citation>
    <scope>NUCLEOTIDE SEQUENCE [LARGE SCALE GENOMIC DNA]</scope>
    <source>
        <strain evidence="1 2">DSM 17498</strain>
    </source>
</reference>
<comment type="caution">
    <text evidence="1">The sequence shown here is derived from an EMBL/GenBank/DDBJ whole genome shotgun (WGS) entry which is preliminary data.</text>
</comment>
<dbReference type="AlphaFoldDB" id="A0A840MZF7"/>
<protein>
    <submittedName>
        <fullName evidence="1">Uncharacterized protein</fullName>
    </submittedName>
</protein>
<gene>
    <name evidence="1" type="ORF">HNQ36_001052</name>
</gene>
<proteinExistence type="predicted"/>
<evidence type="ECO:0000313" key="1">
    <source>
        <dbReference type="EMBL" id="MBB5051098.1"/>
    </source>
</evidence>
<accession>A0A840MZF7</accession>